<dbReference type="EMBL" id="FTNI01000033">
    <property type="protein sequence ID" value="SIS16821.1"/>
    <property type="molecule type" value="Genomic_DNA"/>
</dbReference>
<sequence>MPGLSASWLGSVAYTPVAPNTVPAAAATNHRGYRRKTRLIQNPPTLPRRSSETGTT</sequence>
<reference evidence="3" key="1">
    <citation type="submission" date="2017-01" db="EMBL/GenBank/DDBJ databases">
        <authorList>
            <person name="Varghese N."/>
            <person name="Submissions S."/>
        </authorList>
    </citation>
    <scope>NUCLEOTIDE SEQUENCE [LARGE SCALE GENOMIC DNA]</scope>
    <source>
        <strain evidence="3">ATCC 12950</strain>
    </source>
</reference>
<gene>
    <name evidence="2" type="ORF">SAMN05421833_13353</name>
</gene>
<name>A0A1N7GW51_9ACTN</name>
<dbReference type="AlphaFoldDB" id="A0A1N7GW51"/>
<accession>A0A1N7GW51</accession>
<keyword evidence="3" id="KW-1185">Reference proteome</keyword>
<evidence type="ECO:0000256" key="1">
    <source>
        <dbReference type="SAM" id="MobiDB-lite"/>
    </source>
</evidence>
<dbReference type="Proteomes" id="UP000186096">
    <property type="component" value="Unassembled WGS sequence"/>
</dbReference>
<evidence type="ECO:0000313" key="3">
    <source>
        <dbReference type="Proteomes" id="UP000186096"/>
    </source>
</evidence>
<proteinExistence type="predicted"/>
<feature type="region of interest" description="Disordered" evidence="1">
    <location>
        <begin position="26"/>
        <end position="56"/>
    </location>
</feature>
<organism evidence="2 3">
    <name type="scientific">Microbispora rosea</name>
    <dbReference type="NCBI Taxonomy" id="58117"/>
    <lineage>
        <taxon>Bacteria</taxon>
        <taxon>Bacillati</taxon>
        <taxon>Actinomycetota</taxon>
        <taxon>Actinomycetes</taxon>
        <taxon>Streptosporangiales</taxon>
        <taxon>Streptosporangiaceae</taxon>
        <taxon>Microbispora</taxon>
    </lineage>
</organism>
<evidence type="ECO:0000313" key="2">
    <source>
        <dbReference type="EMBL" id="SIS16821.1"/>
    </source>
</evidence>
<protein>
    <submittedName>
        <fullName evidence="2">Uncharacterized protein</fullName>
    </submittedName>
</protein>